<evidence type="ECO:0000259" key="2">
    <source>
        <dbReference type="PROSITE" id="PS51677"/>
    </source>
</evidence>
<protein>
    <recommendedName>
        <fullName evidence="2">NodB homology domain-containing protein</fullName>
    </recommendedName>
</protein>
<dbReference type="InterPro" id="IPR002509">
    <property type="entry name" value="NODB_dom"/>
</dbReference>
<name>A0A918ZHQ6_9ACTN</name>
<dbReference type="CDD" id="cd10917">
    <property type="entry name" value="CE4_NodB_like_6s_7s"/>
    <property type="match status" value="1"/>
</dbReference>
<dbReference type="InterPro" id="IPR011330">
    <property type="entry name" value="Glyco_hydro/deAcase_b/a-brl"/>
</dbReference>
<gene>
    <name evidence="3" type="ORF">GCM10014715_03510</name>
</gene>
<accession>A0A918ZHQ6</accession>
<dbReference type="GO" id="GO:0005975">
    <property type="term" value="P:carbohydrate metabolic process"/>
    <property type="evidence" value="ECO:0007669"/>
    <property type="project" value="InterPro"/>
</dbReference>
<keyword evidence="1" id="KW-0732">Signal</keyword>
<reference evidence="3" key="2">
    <citation type="submission" date="2020-09" db="EMBL/GenBank/DDBJ databases">
        <authorList>
            <person name="Sun Q."/>
            <person name="Ohkuma M."/>
        </authorList>
    </citation>
    <scope>NUCLEOTIDE SEQUENCE</scope>
    <source>
        <strain evidence="3">JCM 3302</strain>
    </source>
</reference>
<dbReference type="GO" id="GO:0016810">
    <property type="term" value="F:hydrolase activity, acting on carbon-nitrogen (but not peptide) bonds"/>
    <property type="evidence" value="ECO:0007669"/>
    <property type="project" value="InterPro"/>
</dbReference>
<dbReference type="SUPFAM" id="SSF88713">
    <property type="entry name" value="Glycoside hydrolase/deacetylase"/>
    <property type="match status" value="1"/>
</dbReference>
<feature type="chain" id="PRO_5037823976" description="NodB homology domain-containing protein" evidence="1">
    <location>
        <begin position="29"/>
        <end position="277"/>
    </location>
</feature>
<keyword evidence="4" id="KW-1185">Reference proteome</keyword>
<dbReference type="PANTHER" id="PTHR10587">
    <property type="entry name" value="GLYCOSYL TRANSFERASE-RELATED"/>
    <property type="match status" value="1"/>
</dbReference>
<evidence type="ECO:0000313" key="4">
    <source>
        <dbReference type="Proteomes" id="UP000641386"/>
    </source>
</evidence>
<dbReference type="RefSeq" id="WP_189895690.1">
    <property type="nucleotide sequence ID" value="NZ_BNBC01000001.1"/>
</dbReference>
<organism evidence="3 4">
    <name type="scientific">Streptomyces spiralis</name>
    <dbReference type="NCBI Taxonomy" id="66376"/>
    <lineage>
        <taxon>Bacteria</taxon>
        <taxon>Bacillati</taxon>
        <taxon>Actinomycetota</taxon>
        <taxon>Actinomycetes</taxon>
        <taxon>Kitasatosporales</taxon>
        <taxon>Streptomycetaceae</taxon>
        <taxon>Streptomyces</taxon>
    </lineage>
</organism>
<dbReference type="InterPro" id="IPR050248">
    <property type="entry name" value="Polysacc_deacetylase_ArnD"/>
</dbReference>
<dbReference type="PANTHER" id="PTHR10587:SF134">
    <property type="entry name" value="SECRETED PROTEIN"/>
    <property type="match status" value="1"/>
</dbReference>
<evidence type="ECO:0000256" key="1">
    <source>
        <dbReference type="SAM" id="SignalP"/>
    </source>
</evidence>
<feature type="signal peptide" evidence="1">
    <location>
        <begin position="1"/>
        <end position="28"/>
    </location>
</feature>
<dbReference type="PROSITE" id="PS51257">
    <property type="entry name" value="PROKAR_LIPOPROTEIN"/>
    <property type="match status" value="1"/>
</dbReference>
<dbReference type="EMBL" id="BNBC01000001">
    <property type="protein sequence ID" value="GHE53917.1"/>
    <property type="molecule type" value="Genomic_DNA"/>
</dbReference>
<dbReference type="Gene3D" id="3.20.20.370">
    <property type="entry name" value="Glycoside hydrolase/deacetylase"/>
    <property type="match status" value="1"/>
</dbReference>
<comment type="caution">
    <text evidence="3">The sequence shown here is derived from an EMBL/GenBank/DDBJ whole genome shotgun (WGS) entry which is preliminary data.</text>
</comment>
<feature type="domain" description="NodB homology" evidence="2">
    <location>
        <begin position="95"/>
        <end position="277"/>
    </location>
</feature>
<dbReference type="Pfam" id="PF01522">
    <property type="entry name" value="Polysacc_deac_1"/>
    <property type="match status" value="1"/>
</dbReference>
<sequence length="277" mass="30649">MTLRPWPRRTAALLLAAALLLLAGCAPSVDPIERLGRKAAQRVRPQTPAAGQPYRHWGLAAPLSPPPHPPARPLRLTKRASALPPVLDHVRTSDRVVFLTYDDGVERDPRFVDMVRELRLPVGMFLTDSVVGPGYGHFGRLLSAGADLENHTLDHPPLRGLPYRAQRAEICGQRDKLHARFGVRARLLRPPYGAYDTTTLHAAAHCGVSAVVLWRASMKEADLHFTHGPHSLRPGDILLVAANDDDLDGPPLRTRTTRLLRRIQEEGLTVGRLEDYL</sequence>
<proteinExistence type="predicted"/>
<dbReference type="Proteomes" id="UP000641386">
    <property type="component" value="Unassembled WGS sequence"/>
</dbReference>
<reference evidence="3" key="1">
    <citation type="journal article" date="2014" name="Int. J. Syst. Evol. Microbiol.">
        <title>Complete genome sequence of Corynebacterium casei LMG S-19264T (=DSM 44701T), isolated from a smear-ripened cheese.</title>
        <authorList>
            <consortium name="US DOE Joint Genome Institute (JGI-PGF)"/>
            <person name="Walter F."/>
            <person name="Albersmeier A."/>
            <person name="Kalinowski J."/>
            <person name="Ruckert C."/>
        </authorList>
    </citation>
    <scope>NUCLEOTIDE SEQUENCE</scope>
    <source>
        <strain evidence="3">JCM 3302</strain>
    </source>
</reference>
<evidence type="ECO:0000313" key="3">
    <source>
        <dbReference type="EMBL" id="GHE53917.1"/>
    </source>
</evidence>
<dbReference type="AlphaFoldDB" id="A0A918ZHQ6"/>
<dbReference type="PROSITE" id="PS51677">
    <property type="entry name" value="NODB"/>
    <property type="match status" value="1"/>
</dbReference>